<dbReference type="AlphaFoldDB" id="A0A1V3TZY9"/>
<dbReference type="Proteomes" id="UP000188947">
    <property type="component" value="Unassembled WGS sequence"/>
</dbReference>
<dbReference type="EMBL" id="MPOG01000010">
    <property type="protein sequence ID" value="OOH95476.1"/>
    <property type="molecule type" value="Genomic_DNA"/>
</dbReference>
<accession>A0A1V3TZY9</accession>
<reference evidence="1 2" key="1">
    <citation type="submission" date="2016-11" db="EMBL/GenBank/DDBJ databases">
        <title>Genome sequence and comparative genomic analysis of clinical strain Elizabethkingia meningoseptica 61421 PRCM.</title>
        <authorList>
            <person name="Wang M."/>
            <person name="Hu S."/>
            <person name="Cao L."/>
            <person name="Jiang T."/>
            <person name="Zhou Y."/>
            <person name="Ming D."/>
        </authorList>
    </citation>
    <scope>NUCLEOTIDE SEQUENCE [LARGE SCALE GENOMIC DNA]</scope>
    <source>
        <strain evidence="1 2">61421 PRCM</strain>
    </source>
</reference>
<organism evidence="1 2">
    <name type="scientific">Elizabethkingia meningoseptica</name>
    <name type="common">Chryseobacterium meningosepticum</name>
    <dbReference type="NCBI Taxonomy" id="238"/>
    <lineage>
        <taxon>Bacteria</taxon>
        <taxon>Pseudomonadati</taxon>
        <taxon>Bacteroidota</taxon>
        <taxon>Flavobacteriia</taxon>
        <taxon>Flavobacteriales</taxon>
        <taxon>Weeksellaceae</taxon>
        <taxon>Elizabethkingia</taxon>
    </lineage>
</organism>
<keyword evidence="2" id="KW-1185">Reference proteome</keyword>
<dbReference type="eggNOG" id="COG0456">
    <property type="taxonomic scope" value="Bacteria"/>
</dbReference>
<gene>
    <name evidence="1" type="ORF">BMF97_08920</name>
</gene>
<dbReference type="SUPFAM" id="SSF55729">
    <property type="entry name" value="Acyl-CoA N-acyltransferases (Nat)"/>
    <property type="match status" value="1"/>
</dbReference>
<name>A0A1V3TZY9_ELIME</name>
<dbReference type="PANTHER" id="PTHR41368">
    <property type="entry name" value="PROTEIN YGHO"/>
    <property type="match status" value="1"/>
</dbReference>
<comment type="caution">
    <text evidence="1">The sequence shown here is derived from an EMBL/GenBank/DDBJ whole genome shotgun (WGS) entry which is preliminary data.</text>
</comment>
<dbReference type="InterPro" id="IPR016181">
    <property type="entry name" value="Acyl_CoA_acyltransferase"/>
</dbReference>
<sequence length="383" mass="45885">MNMTEVNDMATRKEFLIFPVRLYQSDKNFIRNLDKDVENIFNPAKNKFFRSGEAIRWLCVDDKGRTIGRIAAFYTHEYEQEQPTGGIGFFDCINDQATADFMFDCCKEWLQNKGMEAMDGPVNFGERDQFWGLLTEGFTHPLYKMNYNFPYYQQLFENYGFQPYFNQLCFSRKTIDEVAPAFLRAHQLHNRNPDIRAERMTKKHIDRYADAFTYIYNAAWAGHGEGKQLETEQVRKIFHTIKPTINEHISWFVYEKDRPIAMWINLPDLNQWFRFFNGKLRLWEKIKFLFMQRFIPNKKMIGLVFGVVPEWQRKGIDGYMIWEGTRHIRKKTAIEEIEMQWIGDFNPKMIKIAEQLNASLTRKLTTYRFLFDRNKIFKKHPTL</sequence>
<protein>
    <recommendedName>
        <fullName evidence="3">N-acetyltransferase</fullName>
    </recommendedName>
</protein>
<dbReference type="STRING" id="238.BBD35_07325"/>
<evidence type="ECO:0000313" key="1">
    <source>
        <dbReference type="EMBL" id="OOH95476.1"/>
    </source>
</evidence>
<evidence type="ECO:0008006" key="3">
    <source>
        <dbReference type="Google" id="ProtNLM"/>
    </source>
</evidence>
<dbReference type="InterPro" id="IPR039968">
    <property type="entry name" value="BcerS-like"/>
</dbReference>
<proteinExistence type="predicted"/>
<evidence type="ECO:0000313" key="2">
    <source>
        <dbReference type="Proteomes" id="UP000188947"/>
    </source>
</evidence>
<dbReference type="PANTHER" id="PTHR41368:SF1">
    <property type="entry name" value="PROTEIN YGHO"/>
    <property type="match status" value="1"/>
</dbReference>